<reference evidence="3" key="1">
    <citation type="journal article" date="2020" name="bioRxiv">
        <title>Whole genome comparisons of ergot fungi reveals the divergence and evolution of species within the genus Claviceps are the result of varying mechanisms driving genome evolution and host range expansion.</title>
        <authorList>
            <person name="Wyka S.A."/>
            <person name="Mondo S.J."/>
            <person name="Liu M."/>
            <person name="Dettman J."/>
            <person name="Nalam V."/>
            <person name="Broders K.D."/>
        </authorList>
    </citation>
    <scope>NUCLEOTIDE SEQUENCE</scope>
    <source>
        <strain evidence="3">CCC 489</strain>
    </source>
</reference>
<dbReference type="PANTHER" id="PTHR42031">
    <property type="entry name" value="KEY LIME PATHOGENICITY PROTEIN"/>
    <property type="match status" value="1"/>
</dbReference>
<dbReference type="AlphaFoldDB" id="A0A8K0NEV8"/>
<keyword evidence="4" id="KW-1185">Reference proteome</keyword>
<proteinExistence type="predicted"/>
<evidence type="ECO:0000259" key="2">
    <source>
        <dbReference type="Pfam" id="PF25438"/>
    </source>
</evidence>
<organism evidence="3 4">
    <name type="scientific">Claviceps africana</name>
    <dbReference type="NCBI Taxonomy" id="83212"/>
    <lineage>
        <taxon>Eukaryota</taxon>
        <taxon>Fungi</taxon>
        <taxon>Dikarya</taxon>
        <taxon>Ascomycota</taxon>
        <taxon>Pezizomycotina</taxon>
        <taxon>Sordariomycetes</taxon>
        <taxon>Hypocreomycetidae</taxon>
        <taxon>Hypocreales</taxon>
        <taxon>Clavicipitaceae</taxon>
        <taxon>Claviceps</taxon>
    </lineage>
</organism>
<accession>A0A8K0NEV8</accession>
<comment type="caution">
    <text evidence="3">The sequence shown here is derived from an EMBL/GenBank/DDBJ whole genome shotgun (WGS) entry which is preliminary data.</text>
</comment>
<gene>
    <name evidence="3" type="ORF">E4U42_006706</name>
</gene>
<feature type="compositionally biased region" description="Basic residues" evidence="1">
    <location>
        <begin position="346"/>
        <end position="360"/>
    </location>
</feature>
<feature type="region of interest" description="Disordered" evidence="1">
    <location>
        <begin position="91"/>
        <end position="140"/>
    </location>
</feature>
<dbReference type="EMBL" id="SRPY01000703">
    <property type="protein sequence ID" value="KAG5918907.1"/>
    <property type="molecule type" value="Genomic_DNA"/>
</dbReference>
<evidence type="ECO:0000313" key="3">
    <source>
        <dbReference type="EMBL" id="KAG5918907.1"/>
    </source>
</evidence>
<feature type="region of interest" description="Disordered" evidence="1">
    <location>
        <begin position="346"/>
        <end position="379"/>
    </location>
</feature>
<dbReference type="PANTHER" id="PTHR42031:SF1">
    <property type="entry name" value="KEY LIME PATHOGENICITY PROTEIN"/>
    <property type="match status" value="1"/>
</dbReference>
<dbReference type="Pfam" id="PF25438">
    <property type="entry name" value="DUF7896"/>
    <property type="match status" value="1"/>
</dbReference>
<name>A0A8K0NEV8_9HYPO</name>
<feature type="region of interest" description="Disordered" evidence="1">
    <location>
        <begin position="238"/>
        <end position="262"/>
    </location>
</feature>
<feature type="compositionally biased region" description="Low complexity" evidence="1">
    <location>
        <begin position="195"/>
        <end position="209"/>
    </location>
</feature>
<sequence>MPVDSQQEHPQCMARSISNHSGSGINPLYDAVDLLARFDQNGNAPEFGIDPETYLSANDWCDEQSLLDFGATCSLHDEACSNNHTLHSAPPSMVSGPSAFEPAQPPTRQNSAWDGSNDVDMERRPSSQSYGTSDFSVQEPVLPVQQDDRYTMDSTIHPDLAAIGARFAPPYGYLPSPFENAVFLAPSTSQSMQRSVSNLSSASTQSSTSGAGRRLRETLTKQLENGKANRIRPKLNIASPPIAASPSTHYKGGKVKLPKSPYQRPRGPKVFCTVCNEKPEGFRGEHELRRHRKAKHSVVVKKYVCRDPASVGLGTTVKVVQPLSECKACTGGKEYGIDYNAAAHLRRTHFKPKPSRGRKKKPEDEKRGGKGGGNWPSMPELKPWIMEVLVARVEDDEAPATSSLPIRDDANDDANDDGEEDEDENGDQFGLLGQAADRMTPKYNVDNNYDASLQDAQTQNAMKLVAGDDTYLKRFYDILSPVDDTAYGADTAYNAATAAENWLNLDQVLASAHLFEQDQVFTWAVNNE</sequence>
<evidence type="ECO:0000256" key="1">
    <source>
        <dbReference type="SAM" id="MobiDB-lite"/>
    </source>
</evidence>
<dbReference type="InterPro" id="IPR057218">
    <property type="entry name" value="DUF7896"/>
</dbReference>
<feature type="compositionally biased region" description="Polar residues" evidence="1">
    <location>
        <begin position="126"/>
        <end position="136"/>
    </location>
</feature>
<feature type="domain" description="DUF7896" evidence="2">
    <location>
        <begin position="300"/>
        <end position="388"/>
    </location>
</feature>
<dbReference type="OrthoDB" id="5377599at2759"/>
<protein>
    <recommendedName>
        <fullName evidence="2">DUF7896 domain-containing protein</fullName>
    </recommendedName>
</protein>
<evidence type="ECO:0000313" key="4">
    <source>
        <dbReference type="Proteomes" id="UP000811619"/>
    </source>
</evidence>
<feature type="compositionally biased region" description="Acidic residues" evidence="1">
    <location>
        <begin position="410"/>
        <end position="426"/>
    </location>
</feature>
<dbReference type="Proteomes" id="UP000811619">
    <property type="component" value="Unassembled WGS sequence"/>
</dbReference>
<feature type="region of interest" description="Disordered" evidence="1">
    <location>
        <begin position="396"/>
        <end position="428"/>
    </location>
</feature>
<feature type="region of interest" description="Disordered" evidence="1">
    <location>
        <begin position="194"/>
        <end position="215"/>
    </location>
</feature>